<dbReference type="Proteomes" id="UP000655830">
    <property type="component" value="Unassembled WGS sequence"/>
</dbReference>
<name>A0A926EF13_9FIRM</name>
<dbReference type="Pfam" id="PF00999">
    <property type="entry name" value="Na_H_Exchanger"/>
    <property type="match status" value="1"/>
</dbReference>
<dbReference type="GO" id="GO:1902600">
    <property type="term" value="P:proton transmembrane transport"/>
    <property type="evidence" value="ECO:0007669"/>
    <property type="project" value="InterPro"/>
</dbReference>
<evidence type="ECO:0000313" key="7">
    <source>
        <dbReference type="EMBL" id="MBC8578371.1"/>
    </source>
</evidence>
<organism evidence="7 8">
    <name type="scientific">Zhenhengia yiwuensis</name>
    <dbReference type="NCBI Taxonomy" id="2763666"/>
    <lineage>
        <taxon>Bacteria</taxon>
        <taxon>Bacillati</taxon>
        <taxon>Bacillota</taxon>
        <taxon>Clostridia</taxon>
        <taxon>Lachnospirales</taxon>
        <taxon>Lachnospiraceae</taxon>
        <taxon>Zhenhengia</taxon>
    </lineage>
</organism>
<dbReference type="InterPro" id="IPR006153">
    <property type="entry name" value="Cation/H_exchanger_TM"/>
</dbReference>
<dbReference type="EMBL" id="JACRSY010000003">
    <property type="protein sequence ID" value="MBC8578371.1"/>
    <property type="molecule type" value="Genomic_DNA"/>
</dbReference>
<protein>
    <submittedName>
        <fullName evidence="7">Cation:proton antiporter</fullName>
    </submittedName>
</protein>
<evidence type="ECO:0000256" key="1">
    <source>
        <dbReference type="ARBA" id="ARBA00004141"/>
    </source>
</evidence>
<evidence type="ECO:0000256" key="5">
    <source>
        <dbReference type="SAM" id="Phobius"/>
    </source>
</evidence>
<dbReference type="Gene3D" id="1.20.1530.20">
    <property type="match status" value="1"/>
</dbReference>
<dbReference type="PANTHER" id="PTHR31102">
    <property type="match status" value="1"/>
</dbReference>
<feature type="transmembrane region" description="Helical" evidence="5">
    <location>
        <begin position="361"/>
        <end position="382"/>
    </location>
</feature>
<feature type="transmembrane region" description="Helical" evidence="5">
    <location>
        <begin position="333"/>
        <end position="355"/>
    </location>
</feature>
<keyword evidence="8" id="KW-1185">Reference proteome</keyword>
<accession>A0A926EF13</accession>
<evidence type="ECO:0000256" key="3">
    <source>
        <dbReference type="ARBA" id="ARBA00022989"/>
    </source>
</evidence>
<reference evidence="7" key="1">
    <citation type="submission" date="2020-08" db="EMBL/GenBank/DDBJ databases">
        <title>Genome public.</title>
        <authorList>
            <person name="Liu C."/>
            <person name="Sun Q."/>
        </authorList>
    </citation>
    <scope>NUCLEOTIDE SEQUENCE</scope>
    <source>
        <strain evidence="7">NSJ-12</strain>
    </source>
</reference>
<dbReference type="AlphaFoldDB" id="A0A926EF13"/>
<comment type="subcellular location">
    <subcellularLocation>
        <location evidence="1">Membrane</location>
        <topology evidence="1">Multi-pass membrane protein</topology>
    </subcellularLocation>
</comment>
<feature type="transmembrane region" description="Helical" evidence="5">
    <location>
        <begin position="239"/>
        <end position="259"/>
    </location>
</feature>
<feature type="transmembrane region" description="Helical" evidence="5">
    <location>
        <begin position="271"/>
        <end position="292"/>
    </location>
</feature>
<feature type="transmembrane region" description="Helical" evidence="5">
    <location>
        <begin position="216"/>
        <end position="233"/>
    </location>
</feature>
<keyword evidence="4 5" id="KW-0472">Membrane</keyword>
<evidence type="ECO:0000259" key="6">
    <source>
        <dbReference type="Pfam" id="PF00999"/>
    </source>
</evidence>
<dbReference type="PANTHER" id="PTHR31102:SF1">
    <property type="entry name" value="CATION_H+ EXCHANGER DOMAIN-CONTAINING PROTEIN"/>
    <property type="match status" value="1"/>
</dbReference>
<feature type="transmembrane region" description="Helical" evidence="5">
    <location>
        <begin position="50"/>
        <end position="73"/>
    </location>
</feature>
<feature type="transmembrane region" description="Helical" evidence="5">
    <location>
        <begin position="151"/>
        <end position="173"/>
    </location>
</feature>
<evidence type="ECO:0000256" key="2">
    <source>
        <dbReference type="ARBA" id="ARBA00022692"/>
    </source>
</evidence>
<dbReference type="RefSeq" id="WP_249331369.1">
    <property type="nucleotide sequence ID" value="NZ_JACRSY010000003.1"/>
</dbReference>
<feature type="transmembrane region" description="Helical" evidence="5">
    <location>
        <begin position="110"/>
        <end position="131"/>
    </location>
</feature>
<feature type="domain" description="Cation/H+ exchanger transmembrane" evidence="6">
    <location>
        <begin position="9"/>
        <end position="377"/>
    </location>
</feature>
<dbReference type="InterPro" id="IPR038770">
    <property type="entry name" value="Na+/solute_symporter_sf"/>
</dbReference>
<feature type="transmembrane region" description="Helical" evidence="5">
    <location>
        <begin position="85"/>
        <end position="104"/>
    </location>
</feature>
<feature type="transmembrane region" description="Helical" evidence="5">
    <location>
        <begin position="185"/>
        <end position="209"/>
    </location>
</feature>
<evidence type="ECO:0000313" key="8">
    <source>
        <dbReference type="Proteomes" id="UP000655830"/>
    </source>
</evidence>
<dbReference type="GO" id="GO:0015297">
    <property type="term" value="F:antiporter activity"/>
    <property type="evidence" value="ECO:0007669"/>
    <property type="project" value="InterPro"/>
</dbReference>
<sequence length="401" mass="42830">MLLTSLALIFLVGLLLSSMMKKLKLPDLLGMLLTGMLLGPYALNLLDPNILLISPDLRTIALVIILLRAGLSLDLESLKKVGRPALLMCFIPATLELIGILLFAPLIFHISFLEAALLGTVLAAVSPAVIVPRMVKLIEEGYGINKSIPQLIMASASVDDIFVIVLFTSFTALADGGHFNGLSFLSIPISIVTGIIIGIILGIALTVYFKSLHLRDSIKVIILLSISFLLVGLEDHLEAFIPFSGLIAIMSLGALLYRGHGPLAQRLSLKLSKLWIAAQLLLFVLVGATVDLSYALKAILPSLILIVIALIFRASGVWISLLGTPLNPKERLFCILAYMPKATVQAAIGGIPLSMGLACGPIVLTVSVVAILVTAPLGAFCIDSAYNKLLSCNNKEAKQFH</sequence>
<feature type="transmembrane region" description="Helical" evidence="5">
    <location>
        <begin position="298"/>
        <end position="321"/>
    </location>
</feature>
<dbReference type="GO" id="GO:0016020">
    <property type="term" value="C:membrane"/>
    <property type="evidence" value="ECO:0007669"/>
    <property type="project" value="UniProtKB-SubCell"/>
</dbReference>
<gene>
    <name evidence="7" type="ORF">H8718_02285</name>
</gene>
<keyword evidence="2 5" id="KW-0812">Transmembrane</keyword>
<keyword evidence="3 5" id="KW-1133">Transmembrane helix</keyword>
<comment type="caution">
    <text evidence="7">The sequence shown here is derived from an EMBL/GenBank/DDBJ whole genome shotgun (WGS) entry which is preliminary data.</text>
</comment>
<proteinExistence type="predicted"/>
<evidence type="ECO:0000256" key="4">
    <source>
        <dbReference type="ARBA" id="ARBA00023136"/>
    </source>
</evidence>
<dbReference type="InterPro" id="IPR051843">
    <property type="entry name" value="CPA1_transporter"/>
</dbReference>